<organism evidence="2 3">
    <name type="scientific">Cronartium quercuum f. sp. fusiforme G11</name>
    <dbReference type="NCBI Taxonomy" id="708437"/>
    <lineage>
        <taxon>Eukaryota</taxon>
        <taxon>Fungi</taxon>
        <taxon>Dikarya</taxon>
        <taxon>Basidiomycota</taxon>
        <taxon>Pucciniomycotina</taxon>
        <taxon>Pucciniomycetes</taxon>
        <taxon>Pucciniales</taxon>
        <taxon>Coleosporiaceae</taxon>
        <taxon>Cronartium</taxon>
    </lineage>
</organism>
<keyword evidence="3" id="KW-1185">Reference proteome</keyword>
<gene>
    <name evidence="2" type="ORF">CROQUDRAFT_95589</name>
</gene>
<dbReference type="Proteomes" id="UP000886653">
    <property type="component" value="Unassembled WGS sequence"/>
</dbReference>
<proteinExistence type="predicted"/>
<sequence length="153" mass="16593">MATPTRVGTITLRSGIGAGSWPCSSSKDRARVQLLPSDEHSLESHRTSSPTLSPTNRWPATSDSPIASIGRATTTRTSLNTDNSTDNKPLTGSLRRRGNNPDLRSLTLRPLYTPSQPLLAPTRPLFPTFPATFNPLSTHLHPHLSPMPYPTST</sequence>
<feature type="compositionally biased region" description="Polar residues" evidence="1">
    <location>
        <begin position="1"/>
        <end position="12"/>
    </location>
</feature>
<comment type="caution">
    <text evidence="2">The sequence shown here is derived from an EMBL/GenBank/DDBJ whole genome shotgun (WGS) entry which is preliminary data.</text>
</comment>
<protein>
    <submittedName>
        <fullName evidence="2">Uncharacterized protein</fullName>
    </submittedName>
</protein>
<feature type="compositionally biased region" description="Polar residues" evidence="1">
    <location>
        <begin position="47"/>
        <end position="90"/>
    </location>
</feature>
<feature type="compositionally biased region" description="Basic and acidic residues" evidence="1">
    <location>
        <begin position="26"/>
        <end position="46"/>
    </location>
</feature>
<evidence type="ECO:0000313" key="3">
    <source>
        <dbReference type="Proteomes" id="UP000886653"/>
    </source>
</evidence>
<feature type="region of interest" description="Disordered" evidence="1">
    <location>
        <begin position="1"/>
        <end position="105"/>
    </location>
</feature>
<dbReference type="AlphaFoldDB" id="A0A9P6NGX5"/>
<evidence type="ECO:0000256" key="1">
    <source>
        <dbReference type="SAM" id="MobiDB-lite"/>
    </source>
</evidence>
<dbReference type="EMBL" id="MU167305">
    <property type="protein sequence ID" value="KAG0143987.1"/>
    <property type="molecule type" value="Genomic_DNA"/>
</dbReference>
<name>A0A9P6NGX5_9BASI</name>
<reference evidence="2" key="1">
    <citation type="submission" date="2013-11" db="EMBL/GenBank/DDBJ databases">
        <title>Genome sequence of the fusiform rust pathogen reveals effectors for host alternation and coevolution with pine.</title>
        <authorList>
            <consortium name="DOE Joint Genome Institute"/>
            <person name="Smith K."/>
            <person name="Pendleton A."/>
            <person name="Kubisiak T."/>
            <person name="Anderson C."/>
            <person name="Salamov A."/>
            <person name="Aerts A."/>
            <person name="Riley R."/>
            <person name="Clum A."/>
            <person name="Lindquist E."/>
            <person name="Ence D."/>
            <person name="Campbell M."/>
            <person name="Kronenberg Z."/>
            <person name="Feau N."/>
            <person name="Dhillon B."/>
            <person name="Hamelin R."/>
            <person name="Burleigh J."/>
            <person name="Smith J."/>
            <person name="Yandell M."/>
            <person name="Nelson C."/>
            <person name="Grigoriev I."/>
            <person name="Davis J."/>
        </authorList>
    </citation>
    <scope>NUCLEOTIDE SEQUENCE</scope>
    <source>
        <strain evidence="2">G11</strain>
    </source>
</reference>
<accession>A0A9P6NGX5</accession>
<evidence type="ECO:0000313" key="2">
    <source>
        <dbReference type="EMBL" id="KAG0143987.1"/>
    </source>
</evidence>